<name>A0A9Q3GD57_9BASI</name>
<feature type="compositionally biased region" description="Acidic residues" evidence="1">
    <location>
        <begin position="103"/>
        <end position="112"/>
    </location>
</feature>
<keyword evidence="3" id="KW-1185">Reference proteome</keyword>
<organism evidence="2 3">
    <name type="scientific">Austropuccinia psidii MF-1</name>
    <dbReference type="NCBI Taxonomy" id="1389203"/>
    <lineage>
        <taxon>Eukaryota</taxon>
        <taxon>Fungi</taxon>
        <taxon>Dikarya</taxon>
        <taxon>Basidiomycota</taxon>
        <taxon>Pucciniomycotina</taxon>
        <taxon>Pucciniomycetes</taxon>
        <taxon>Pucciniales</taxon>
        <taxon>Sphaerophragmiaceae</taxon>
        <taxon>Austropuccinia</taxon>
    </lineage>
</organism>
<dbReference type="AlphaFoldDB" id="A0A9Q3GD57"/>
<feature type="region of interest" description="Disordered" evidence="1">
    <location>
        <begin position="24"/>
        <end position="70"/>
    </location>
</feature>
<evidence type="ECO:0000256" key="1">
    <source>
        <dbReference type="SAM" id="MobiDB-lite"/>
    </source>
</evidence>
<comment type="caution">
    <text evidence="2">The sequence shown here is derived from an EMBL/GenBank/DDBJ whole genome shotgun (WGS) entry which is preliminary data.</text>
</comment>
<feature type="compositionally biased region" description="Basic and acidic residues" evidence="1">
    <location>
        <begin position="45"/>
        <end position="67"/>
    </location>
</feature>
<dbReference type="Proteomes" id="UP000765509">
    <property type="component" value="Unassembled WGS sequence"/>
</dbReference>
<evidence type="ECO:0000313" key="3">
    <source>
        <dbReference type="Proteomes" id="UP000765509"/>
    </source>
</evidence>
<proteinExistence type="predicted"/>
<sequence length="167" mass="19056">MPGELENAIKCRCNQSCTLDDISNTSQDLRKRTKIGKSSLYRGSSFKEKHPDRFSNKDKPKGADMTKKKNTFHNFGSTYHYASNCSKEKKRVYAIEQVPNEELPTEDSESDSMGDSIREPSHDEQDLRAEFLVGYQDETQLEAQYIQLKAGITQDPANKNLCKHTQD</sequence>
<protein>
    <submittedName>
        <fullName evidence="2">Uncharacterized protein</fullName>
    </submittedName>
</protein>
<reference evidence="2" key="1">
    <citation type="submission" date="2021-03" db="EMBL/GenBank/DDBJ databases">
        <title>Draft genome sequence of rust myrtle Austropuccinia psidii MF-1, a brazilian biotype.</title>
        <authorList>
            <person name="Quecine M.C."/>
            <person name="Pachon D.M.R."/>
            <person name="Bonatelli M.L."/>
            <person name="Correr F.H."/>
            <person name="Franceschini L.M."/>
            <person name="Leite T.F."/>
            <person name="Margarido G.R.A."/>
            <person name="Almeida C.A."/>
            <person name="Ferrarezi J.A."/>
            <person name="Labate C.A."/>
        </authorList>
    </citation>
    <scope>NUCLEOTIDE SEQUENCE</scope>
    <source>
        <strain evidence="2">MF-1</strain>
    </source>
</reference>
<evidence type="ECO:0000313" key="2">
    <source>
        <dbReference type="EMBL" id="MBW0461832.1"/>
    </source>
</evidence>
<gene>
    <name evidence="2" type="ORF">O181_001547</name>
</gene>
<accession>A0A9Q3GD57</accession>
<feature type="compositionally biased region" description="Basic and acidic residues" evidence="1">
    <location>
        <begin position="116"/>
        <end position="127"/>
    </location>
</feature>
<feature type="region of interest" description="Disordered" evidence="1">
    <location>
        <begin position="98"/>
        <end position="127"/>
    </location>
</feature>
<dbReference type="EMBL" id="AVOT02000229">
    <property type="protein sequence ID" value="MBW0461832.1"/>
    <property type="molecule type" value="Genomic_DNA"/>
</dbReference>